<dbReference type="AlphaFoldDB" id="A0A1H6E2W5"/>
<proteinExistence type="predicted"/>
<evidence type="ECO:0008006" key="3">
    <source>
        <dbReference type="Google" id="ProtNLM"/>
    </source>
</evidence>
<name>A0A1H6E2W5_9ACTN</name>
<dbReference type="Proteomes" id="UP000236754">
    <property type="component" value="Unassembled WGS sequence"/>
</dbReference>
<keyword evidence="2" id="KW-1185">Reference proteome</keyword>
<dbReference type="EMBL" id="FNVU01000024">
    <property type="protein sequence ID" value="SEG91649.1"/>
    <property type="molecule type" value="Genomic_DNA"/>
</dbReference>
<reference evidence="1 2" key="1">
    <citation type="submission" date="2016-10" db="EMBL/GenBank/DDBJ databases">
        <authorList>
            <person name="de Groot N.N."/>
        </authorList>
    </citation>
    <scope>NUCLEOTIDE SEQUENCE [LARGE SCALE GENOMIC DNA]</scope>
    <source>
        <strain evidence="1 2">CGMCC 4.2023</strain>
    </source>
</reference>
<sequence>MHQLAAVAGLLGAAACLAERLAGPVRHCGPPAVALAVMALMASGAGGTALVAGACAVAGACVWTALAAACPGARAPAVVDLATMALMTAAAARAGRHGPAGAHPPGMRMDAAAGAYDTRFFLFLVACWALARAGVRLTALVGPAGTGRPLSPGPRASTGGRAVLRELGSAAMVVAMAAMLA</sequence>
<gene>
    <name evidence="1" type="ORF">SAMN05216223_12441</name>
</gene>
<evidence type="ECO:0000313" key="2">
    <source>
        <dbReference type="Proteomes" id="UP000236754"/>
    </source>
</evidence>
<evidence type="ECO:0000313" key="1">
    <source>
        <dbReference type="EMBL" id="SEG91649.1"/>
    </source>
</evidence>
<protein>
    <recommendedName>
        <fullName evidence="3">DUF5134 domain-containing protein</fullName>
    </recommendedName>
</protein>
<organism evidence="1 2">
    <name type="scientific">Actinacidiphila yanglinensis</name>
    <dbReference type="NCBI Taxonomy" id="310779"/>
    <lineage>
        <taxon>Bacteria</taxon>
        <taxon>Bacillati</taxon>
        <taxon>Actinomycetota</taxon>
        <taxon>Actinomycetes</taxon>
        <taxon>Kitasatosporales</taxon>
        <taxon>Streptomycetaceae</taxon>
        <taxon>Actinacidiphila</taxon>
    </lineage>
</organism>
<accession>A0A1H6E2W5</accession>